<evidence type="ECO:0000313" key="2">
    <source>
        <dbReference type="Proteomes" id="UP000677016"/>
    </source>
</evidence>
<evidence type="ECO:0000313" key="1">
    <source>
        <dbReference type="EMBL" id="MBR7742871.1"/>
    </source>
</evidence>
<dbReference type="RefSeq" id="WP_211602036.1">
    <property type="nucleotide sequence ID" value="NZ_JAGSNF010000006.1"/>
</dbReference>
<dbReference type="AlphaFoldDB" id="A0A941D7G0"/>
<comment type="caution">
    <text evidence="1">The sequence shown here is derived from an EMBL/GenBank/DDBJ whole genome shotgun (WGS) entry which is preliminary data.</text>
</comment>
<accession>A0A941D7G0</accession>
<proteinExistence type="predicted"/>
<name>A0A941D7G0_9MICO</name>
<reference evidence="1" key="1">
    <citation type="submission" date="2021-04" db="EMBL/GenBank/DDBJ databases">
        <title>Phycicoccus avicenniae sp. nov., a novel endophytic actinomycetes isolated from branch of Avicennia mariana.</title>
        <authorList>
            <person name="Tuo L."/>
        </authorList>
    </citation>
    <scope>NUCLEOTIDE SEQUENCE</scope>
    <source>
        <strain evidence="1">BSK3Z-2</strain>
    </source>
</reference>
<keyword evidence="2" id="KW-1185">Reference proteome</keyword>
<dbReference type="EMBL" id="JAGSNF010000006">
    <property type="protein sequence ID" value="MBR7742871.1"/>
    <property type="molecule type" value="Genomic_DNA"/>
</dbReference>
<sequence>MTLTGTTRSTRVVAQQWVSLDGYASGTGGEDALFAHVHADADERSRR</sequence>
<dbReference type="Proteomes" id="UP000677016">
    <property type="component" value="Unassembled WGS sequence"/>
</dbReference>
<gene>
    <name evidence="1" type="ORF">KC207_06145</name>
</gene>
<organism evidence="1 2">
    <name type="scientific">Phycicoccus avicenniae</name>
    <dbReference type="NCBI Taxonomy" id="2828860"/>
    <lineage>
        <taxon>Bacteria</taxon>
        <taxon>Bacillati</taxon>
        <taxon>Actinomycetota</taxon>
        <taxon>Actinomycetes</taxon>
        <taxon>Micrococcales</taxon>
        <taxon>Intrasporangiaceae</taxon>
        <taxon>Phycicoccus</taxon>
    </lineage>
</organism>
<protein>
    <submittedName>
        <fullName evidence="1">Uncharacterized protein</fullName>
    </submittedName>
</protein>